<sequence length="237" mass="26192">MADQPNNTPAAIDGTYGAFYQKRNPVHVYPVEFVVRAFLGNYPRHKTDAASYRGKRVLDLGCGDGRNMPLLHNLGMEIHGTEISQEICDLTAARMQNLGISATLEVGRNHALPYPDGHFDVVLACHACYYIDPGTRFSDNVSEIARVMRGGGSLIFSAPIGTTYVLRGAKDLGDGHMEIADDPYGLRNGYVLKKFDNEAEIEAALRPAFTHFEIGSCRNDFWGIEEHVWTVACRKAV</sequence>
<dbReference type="PANTHER" id="PTHR43464">
    <property type="entry name" value="METHYLTRANSFERASE"/>
    <property type="match status" value="1"/>
</dbReference>
<dbReference type="InterPro" id="IPR013216">
    <property type="entry name" value="Methyltransf_11"/>
</dbReference>
<dbReference type="PANTHER" id="PTHR43464:SF23">
    <property type="entry name" value="JUVENILE HORMONE ACID O-METHYLTRANSFERASE"/>
    <property type="match status" value="1"/>
</dbReference>
<proteinExistence type="predicted"/>
<organism evidence="2 3">
    <name type="scientific">Bradyrhizobium ivorense</name>
    <dbReference type="NCBI Taxonomy" id="2511166"/>
    <lineage>
        <taxon>Bacteria</taxon>
        <taxon>Pseudomonadati</taxon>
        <taxon>Pseudomonadota</taxon>
        <taxon>Alphaproteobacteria</taxon>
        <taxon>Hyphomicrobiales</taxon>
        <taxon>Nitrobacteraceae</taxon>
        <taxon>Bradyrhizobium</taxon>
    </lineage>
</organism>
<dbReference type="EMBL" id="CAADFC020000028">
    <property type="protein sequence ID" value="VIO76643.1"/>
    <property type="molecule type" value="Genomic_DNA"/>
</dbReference>
<dbReference type="InterPro" id="IPR029063">
    <property type="entry name" value="SAM-dependent_MTases_sf"/>
</dbReference>
<dbReference type="GO" id="GO:0010420">
    <property type="term" value="F:polyprenyldihydroxybenzoate methyltransferase activity"/>
    <property type="evidence" value="ECO:0007669"/>
    <property type="project" value="TreeGrafter"/>
</dbReference>
<dbReference type="OrthoDB" id="7856199at2"/>
<dbReference type="SUPFAM" id="SSF53335">
    <property type="entry name" value="S-adenosyl-L-methionine-dependent methyltransferases"/>
    <property type="match status" value="1"/>
</dbReference>
<comment type="caution">
    <text evidence="2">The sequence shown here is derived from an EMBL/GenBank/DDBJ whole genome shotgun (WGS) entry which is preliminary data.</text>
</comment>
<protein>
    <recommendedName>
        <fullName evidence="1">Methyltransferase type 11 domain-containing protein</fullName>
    </recommendedName>
</protein>
<dbReference type="AlphaFoldDB" id="A0A508TQQ9"/>
<reference evidence="2" key="1">
    <citation type="submission" date="2019-02" db="EMBL/GenBank/DDBJ databases">
        <authorList>
            <person name="Pothier F.J."/>
        </authorList>
    </citation>
    <scope>NUCLEOTIDE SEQUENCE</scope>
    <source>
        <strain evidence="2">CI-1B</strain>
    </source>
</reference>
<dbReference type="Pfam" id="PF08241">
    <property type="entry name" value="Methyltransf_11"/>
    <property type="match status" value="1"/>
</dbReference>
<gene>
    <name evidence="2" type="ORF">CI1B_65750</name>
</gene>
<keyword evidence="3" id="KW-1185">Reference proteome</keyword>
<dbReference type="RefSeq" id="WP_139863220.1">
    <property type="nucleotide sequence ID" value="NZ_CAADFC020000028.1"/>
</dbReference>
<accession>A0A508TQQ9</accession>
<evidence type="ECO:0000313" key="2">
    <source>
        <dbReference type="EMBL" id="VIO76643.1"/>
    </source>
</evidence>
<dbReference type="CDD" id="cd02440">
    <property type="entry name" value="AdoMet_MTases"/>
    <property type="match status" value="1"/>
</dbReference>
<dbReference type="Proteomes" id="UP000328092">
    <property type="component" value="Unassembled WGS sequence"/>
</dbReference>
<dbReference type="Gene3D" id="3.40.50.150">
    <property type="entry name" value="Vaccinia Virus protein VP39"/>
    <property type="match status" value="1"/>
</dbReference>
<feature type="domain" description="Methyltransferase type 11" evidence="1">
    <location>
        <begin position="58"/>
        <end position="156"/>
    </location>
</feature>
<evidence type="ECO:0000259" key="1">
    <source>
        <dbReference type="Pfam" id="PF08241"/>
    </source>
</evidence>
<evidence type="ECO:0000313" key="3">
    <source>
        <dbReference type="Proteomes" id="UP000328092"/>
    </source>
</evidence>
<name>A0A508TQQ9_9BRAD</name>